<evidence type="ECO:0000256" key="1">
    <source>
        <dbReference type="PIRSR" id="PIRSR016487-1"/>
    </source>
</evidence>
<dbReference type="SMART" id="SM01118">
    <property type="entry name" value="CYTH"/>
    <property type="match status" value="1"/>
</dbReference>
<dbReference type="InterPro" id="IPR012042">
    <property type="entry name" value="NeuTTM/CthTTM-like"/>
</dbReference>
<organism evidence="3 4">
    <name type="scientific">Phyllobacterium bourgognense</name>
    <dbReference type="NCBI Taxonomy" id="314236"/>
    <lineage>
        <taxon>Bacteria</taxon>
        <taxon>Pseudomonadati</taxon>
        <taxon>Pseudomonadota</taxon>
        <taxon>Alphaproteobacteria</taxon>
        <taxon>Hyphomicrobiales</taxon>
        <taxon>Phyllobacteriaceae</taxon>
        <taxon>Phyllobacterium</taxon>
    </lineage>
</organism>
<dbReference type="OrthoDB" id="9805588at2"/>
<proteinExistence type="predicted"/>
<dbReference type="Pfam" id="PF01928">
    <property type="entry name" value="CYTH"/>
    <property type="match status" value="1"/>
</dbReference>
<dbReference type="SUPFAM" id="SSF55154">
    <property type="entry name" value="CYTH-like phosphatases"/>
    <property type="match status" value="1"/>
</dbReference>
<dbReference type="Gene3D" id="2.40.320.10">
    <property type="entry name" value="Hypothetical Protein Pfu-838710-001"/>
    <property type="match status" value="1"/>
</dbReference>
<dbReference type="PANTHER" id="PTHR40114:SF1">
    <property type="entry name" value="SLR0698 PROTEIN"/>
    <property type="match status" value="1"/>
</dbReference>
<dbReference type="RefSeq" id="WP_112531276.1">
    <property type="nucleotide sequence ID" value="NZ_QPJM01000029.1"/>
</dbReference>
<gene>
    <name evidence="3" type="ORF">C7476_12919</name>
</gene>
<dbReference type="InterPro" id="IPR033469">
    <property type="entry name" value="CYTH-like_dom_sf"/>
</dbReference>
<dbReference type="PANTHER" id="PTHR40114">
    <property type="entry name" value="SLR0698 PROTEIN"/>
    <property type="match status" value="1"/>
</dbReference>
<dbReference type="Proteomes" id="UP000253324">
    <property type="component" value="Unassembled WGS sequence"/>
</dbReference>
<evidence type="ECO:0000259" key="2">
    <source>
        <dbReference type="PROSITE" id="PS51707"/>
    </source>
</evidence>
<feature type="domain" description="CYTH" evidence="2">
    <location>
        <begin position="2"/>
        <end position="148"/>
    </location>
</feature>
<dbReference type="PIRSF" id="PIRSF016487">
    <property type="entry name" value="CYTH_UCP016487"/>
    <property type="match status" value="1"/>
</dbReference>
<reference evidence="3 4" key="1">
    <citation type="submission" date="2018-07" db="EMBL/GenBank/DDBJ databases">
        <title>Genomic Encyclopedia of Type Strains, Phase III (KMG-III): the genomes of soil and plant-associated and newly described type strains.</title>
        <authorList>
            <person name="Whitman W."/>
        </authorList>
    </citation>
    <scope>NUCLEOTIDE SEQUENCE [LARGE SCALE GENOMIC DNA]</scope>
    <source>
        <strain evidence="3 4">31-25a</strain>
    </source>
</reference>
<sequence>MKVEIERKYLVSDDGWREHATIRSVFRQAYMTVAGDRTVRVRTIDDRRATLTVKVRTGPMQRDEFEYDLPYCEALKLIRHRIGVVVEKTRYDVAYGGHVWEIDVYEGAHRGLIVAEIELRDASDEFPLPVWLGREITGEQMYSNQILALDGERG</sequence>
<evidence type="ECO:0000313" key="4">
    <source>
        <dbReference type="Proteomes" id="UP000253324"/>
    </source>
</evidence>
<accession>A0A368YD28</accession>
<feature type="active site" description="Proton acceptor" evidence="1">
    <location>
        <position position="30"/>
    </location>
</feature>
<dbReference type="InterPro" id="IPR023577">
    <property type="entry name" value="CYTH_domain"/>
</dbReference>
<keyword evidence="4" id="KW-1185">Reference proteome</keyword>
<comment type="caution">
    <text evidence="3">The sequence shown here is derived from an EMBL/GenBank/DDBJ whole genome shotgun (WGS) entry which is preliminary data.</text>
</comment>
<evidence type="ECO:0000313" key="3">
    <source>
        <dbReference type="EMBL" id="RCW78151.1"/>
    </source>
</evidence>
<dbReference type="EMBL" id="QPJM01000029">
    <property type="protein sequence ID" value="RCW78151.1"/>
    <property type="molecule type" value="Genomic_DNA"/>
</dbReference>
<dbReference type="AlphaFoldDB" id="A0A368YD28"/>
<name>A0A368YD28_9HYPH</name>
<protein>
    <submittedName>
        <fullName evidence="3">CYTH domain-containing protein</fullName>
    </submittedName>
</protein>
<dbReference type="PROSITE" id="PS51707">
    <property type="entry name" value="CYTH"/>
    <property type="match status" value="1"/>
</dbReference>
<dbReference type="CDD" id="cd07891">
    <property type="entry name" value="CYTH-like_CthTTM-like_1"/>
    <property type="match status" value="1"/>
</dbReference>